<protein>
    <submittedName>
        <fullName evidence="1">Uncharacterized protein</fullName>
    </submittedName>
</protein>
<evidence type="ECO:0000313" key="1">
    <source>
        <dbReference type="EMBL" id="KAL3874729.1"/>
    </source>
</evidence>
<keyword evidence="2" id="KW-1185">Reference proteome</keyword>
<proteinExistence type="predicted"/>
<organism evidence="1 2">
    <name type="scientific">Sinanodonta woodiana</name>
    <name type="common">Chinese pond mussel</name>
    <name type="synonym">Anodonta woodiana</name>
    <dbReference type="NCBI Taxonomy" id="1069815"/>
    <lineage>
        <taxon>Eukaryota</taxon>
        <taxon>Metazoa</taxon>
        <taxon>Spiralia</taxon>
        <taxon>Lophotrochozoa</taxon>
        <taxon>Mollusca</taxon>
        <taxon>Bivalvia</taxon>
        <taxon>Autobranchia</taxon>
        <taxon>Heteroconchia</taxon>
        <taxon>Palaeoheterodonta</taxon>
        <taxon>Unionida</taxon>
        <taxon>Unionoidea</taxon>
        <taxon>Unionidae</taxon>
        <taxon>Unioninae</taxon>
        <taxon>Sinanodonta</taxon>
    </lineage>
</organism>
<evidence type="ECO:0000313" key="2">
    <source>
        <dbReference type="Proteomes" id="UP001634394"/>
    </source>
</evidence>
<dbReference type="AlphaFoldDB" id="A0ABD3WL88"/>
<comment type="caution">
    <text evidence="1">The sequence shown here is derived from an EMBL/GenBank/DDBJ whole genome shotgun (WGS) entry which is preliminary data.</text>
</comment>
<accession>A0ABD3WL88</accession>
<sequence>MTDLRYSIEGIGQEHSEAIQTSGVRVVKVLKEDARRMPTFFYVMHFRIKSWYKECERDTKCPKCIVVVLRPWSCKSATRASRNPLRIPNPNYMQMH</sequence>
<dbReference type="EMBL" id="JBJQND010000006">
    <property type="protein sequence ID" value="KAL3874729.1"/>
    <property type="molecule type" value="Genomic_DNA"/>
</dbReference>
<gene>
    <name evidence="1" type="ORF">ACJMK2_037701</name>
</gene>
<dbReference type="Proteomes" id="UP001634394">
    <property type="component" value="Unassembled WGS sequence"/>
</dbReference>
<reference evidence="1 2" key="1">
    <citation type="submission" date="2024-11" db="EMBL/GenBank/DDBJ databases">
        <title>Chromosome-level genome assembly of the freshwater bivalve Anodonta woodiana.</title>
        <authorList>
            <person name="Chen X."/>
        </authorList>
    </citation>
    <scope>NUCLEOTIDE SEQUENCE [LARGE SCALE GENOMIC DNA]</scope>
    <source>
        <strain evidence="1">MN2024</strain>
        <tissue evidence="1">Gills</tissue>
    </source>
</reference>
<name>A0ABD3WL88_SINWO</name>